<organism evidence="2">
    <name type="scientific">marine metagenome</name>
    <dbReference type="NCBI Taxonomy" id="408172"/>
    <lineage>
        <taxon>unclassified sequences</taxon>
        <taxon>metagenomes</taxon>
        <taxon>ecological metagenomes</taxon>
    </lineage>
</organism>
<evidence type="ECO:0000313" key="2">
    <source>
        <dbReference type="EMBL" id="SVC17545.1"/>
    </source>
</evidence>
<dbReference type="Pfam" id="PF00753">
    <property type="entry name" value="Lactamase_B"/>
    <property type="match status" value="1"/>
</dbReference>
<feature type="non-terminal residue" evidence="2">
    <location>
        <position position="1"/>
    </location>
</feature>
<evidence type="ECO:0000259" key="1">
    <source>
        <dbReference type="SMART" id="SM00849"/>
    </source>
</evidence>
<sequence length="172" mass="19753">VTWTHLSEHLHCWTDTCNVYCITDGDRGLLIDAGSGVVVDHLDELGIKQIDWVLHTHHHRDQCWGTHRVQDIGAKVAVPEHERYLFENAELFWRHKRVYDNYNDRSTFFTVGTNIRVDAELLDYETFKWRDINLDIVPAKGHTHGSSMFVGEIDGCKVAFTGDLMQAGGVLY</sequence>
<dbReference type="Gene3D" id="3.60.15.10">
    <property type="entry name" value="Ribonuclease Z/Hydroxyacylglutathione hydrolase-like"/>
    <property type="match status" value="1"/>
</dbReference>
<dbReference type="AlphaFoldDB" id="A0A382K151"/>
<dbReference type="SMART" id="SM00849">
    <property type="entry name" value="Lactamase_B"/>
    <property type="match status" value="1"/>
</dbReference>
<dbReference type="CDD" id="cd06262">
    <property type="entry name" value="metallo-hydrolase-like_MBL-fold"/>
    <property type="match status" value="1"/>
</dbReference>
<protein>
    <recommendedName>
        <fullName evidence="1">Metallo-beta-lactamase domain-containing protein</fullName>
    </recommendedName>
</protein>
<reference evidence="2" key="1">
    <citation type="submission" date="2018-05" db="EMBL/GenBank/DDBJ databases">
        <authorList>
            <person name="Lanie J.A."/>
            <person name="Ng W.-L."/>
            <person name="Kazmierczak K.M."/>
            <person name="Andrzejewski T.M."/>
            <person name="Davidsen T.M."/>
            <person name="Wayne K.J."/>
            <person name="Tettelin H."/>
            <person name="Glass J.I."/>
            <person name="Rusch D."/>
            <person name="Podicherti R."/>
            <person name="Tsui H.-C.T."/>
            <person name="Winkler M.E."/>
        </authorList>
    </citation>
    <scope>NUCLEOTIDE SEQUENCE</scope>
</reference>
<accession>A0A382K151</accession>
<gene>
    <name evidence="2" type="ORF">METZ01_LOCUS270399</name>
</gene>
<feature type="non-terminal residue" evidence="2">
    <location>
        <position position="172"/>
    </location>
</feature>
<dbReference type="EMBL" id="UINC01077430">
    <property type="protein sequence ID" value="SVC17545.1"/>
    <property type="molecule type" value="Genomic_DNA"/>
</dbReference>
<dbReference type="InterPro" id="IPR036866">
    <property type="entry name" value="RibonucZ/Hydroxyglut_hydro"/>
</dbReference>
<dbReference type="InterPro" id="IPR001279">
    <property type="entry name" value="Metallo-B-lactamas"/>
</dbReference>
<dbReference type="SUPFAM" id="SSF56281">
    <property type="entry name" value="Metallo-hydrolase/oxidoreductase"/>
    <property type="match status" value="1"/>
</dbReference>
<feature type="domain" description="Metallo-beta-lactamase" evidence="1">
    <location>
        <begin position="16"/>
        <end position="169"/>
    </location>
</feature>
<name>A0A382K151_9ZZZZ</name>
<proteinExistence type="predicted"/>